<organism evidence="2 3">
    <name type="scientific">Brucella rhizosphaerae</name>
    <dbReference type="NCBI Taxonomy" id="571254"/>
    <lineage>
        <taxon>Bacteria</taxon>
        <taxon>Pseudomonadati</taxon>
        <taxon>Pseudomonadota</taxon>
        <taxon>Alphaproteobacteria</taxon>
        <taxon>Hyphomicrobiales</taxon>
        <taxon>Brucellaceae</taxon>
        <taxon>Brucella/Ochrobactrum group</taxon>
        <taxon>Brucella</taxon>
    </lineage>
</organism>
<dbReference type="RefSeq" id="WP_094577181.1">
    <property type="nucleotide sequence ID" value="NZ_JBHEEL010000001.1"/>
</dbReference>
<feature type="signal peptide" evidence="1">
    <location>
        <begin position="1"/>
        <end position="23"/>
    </location>
</feature>
<accession>A0A256FHV2</accession>
<dbReference type="EMBL" id="NNRK01000026">
    <property type="protein sequence ID" value="OYR14409.1"/>
    <property type="molecule type" value="Genomic_DNA"/>
</dbReference>
<evidence type="ECO:0000313" key="3">
    <source>
        <dbReference type="Proteomes" id="UP000216345"/>
    </source>
</evidence>
<evidence type="ECO:0000256" key="1">
    <source>
        <dbReference type="SAM" id="SignalP"/>
    </source>
</evidence>
<keyword evidence="1" id="KW-0732">Signal</keyword>
<name>A0A256FHV2_9HYPH</name>
<dbReference type="AlphaFoldDB" id="A0A256FHV2"/>
<dbReference type="OrthoDB" id="8454213at2"/>
<protein>
    <submittedName>
        <fullName evidence="2">Uncharacterized protein</fullName>
    </submittedName>
</protein>
<reference evidence="2 3" key="1">
    <citation type="submission" date="2017-07" db="EMBL/GenBank/DDBJ databases">
        <title>Phylogenetic study on the rhizospheric bacterium Ochrobactrum sp. A44.</title>
        <authorList>
            <person name="Krzyzanowska D.M."/>
            <person name="Ossowicki A."/>
            <person name="Rajewska M."/>
            <person name="Maciag T."/>
            <person name="Kaczynski Z."/>
            <person name="Czerwicka M."/>
            <person name="Jafra S."/>
        </authorList>
    </citation>
    <scope>NUCLEOTIDE SEQUENCE [LARGE SCALE GENOMIC DNA]</scope>
    <source>
        <strain evidence="2 3">PR17</strain>
    </source>
</reference>
<evidence type="ECO:0000313" key="2">
    <source>
        <dbReference type="EMBL" id="OYR14409.1"/>
    </source>
</evidence>
<feature type="chain" id="PRO_5012671472" evidence="1">
    <location>
        <begin position="24"/>
        <end position="147"/>
    </location>
</feature>
<proteinExistence type="predicted"/>
<keyword evidence="3" id="KW-1185">Reference proteome</keyword>
<sequence>MRFFSKATMTSVIAIAMISPALADAKTDSLQLRKSIVEGLFTYIELGENSDGRSKALGIAMDEQVKVPVANAQSEWQEIAKNSPDPASYQTYKMCDTAASSLKSIVETISGYINSDSTKEPEYDAALTQFGAELTECEKALDVQLTF</sequence>
<gene>
    <name evidence="2" type="ORF">CEV32_0410</name>
</gene>
<comment type="caution">
    <text evidence="2">The sequence shown here is derived from an EMBL/GenBank/DDBJ whole genome shotgun (WGS) entry which is preliminary data.</text>
</comment>
<dbReference type="Proteomes" id="UP000216345">
    <property type="component" value="Unassembled WGS sequence"/>
</dbReference>